<evidence type="ECO:0000256" key="1">
    <source>
        <dbReference type="SAM" id="Phobius"/>
    </source>
</evidence>
<keyword evidence="1" id="KW-1133">Transmembrane helix</keyword>
<evidence type="ECO:0000259" key="4">
    <source>
        <dbReference type="Pfam" id="PF21070"/>
    </source>
</evidence>
<dbReference type="PANTHER" id="PTHR36153">
    <property type="entry name" value="INNER MEMBRANE PROTEIN-RELATED"/>
    <property type="match status" value="1"/>
</dbReference>
<dbReference type="AlphaFoldDB" id="A0A158F760"/>
<keyword evidence="6" id="KW-1185">Reference proteome</keyword>
<dbReference type="Pfam" id="PF06761">
    <property type="entry name" value="IcmF-related"/>
    <property type="match status" value="1"/>
</dbReference>
<name>A0A158F760_9BURK</name>
<comment type="caution">
    <text evidence="5">The sequence shown here is derived from an EMBL/GenBank/DDBJ whole genome shotgun (WGS) entry which is preliminary data.</text>
</comment>
<dbReference type="RefSeq" id="WP_087628812.1">
    <property type="nucleotide sequence ID" value="NZ_FCNZ02000002.1"/>
</dbReference>
<evidence type="ECO:0000313" key="6">
    <source>
        <dbReference type="Proteomes" id="UP000054717"/>
    </source>
</evidence>
<dbReference type="Pfam" id="PF21070">
    <property type="entry name" value="IcmF_helical"/>
    <property type="match status" value="1"/>
</dbReference>
<evidence type="ECO:0000313" key="5">
    <source>
        <dbReference type="EMBL" id="SAL15718.1"/>
    </source>
</evidence>
<sequence>MTDPKLNLRPLDPAPVAESAPSGRLALWGLLVAALIAATIAAGVVWFRGDLFDLAPGEARMRVVIAILVAVIVVVAVHLLLFFIGAYAVAGRLFRRETGDQTKAPKPLKRDARLQRVYDDLRVSQGWFWRRRLRWLLVNGTDERVDQVAPGLKQAGVMHVGETVLVHASPDGVEAAKWLRQIRQLGRRCAVDGLVHVARADEADTDLPRTLSTLCTALGCDAPVTFLHLVQAHGGPPERFDAIGTFMPNAARGQAQNAAARLAQLLMEIEQTTADAGVRLCGEPHRTPWMLEISKYVGDHRERMAESLRALAASNWLRAPLAGVMFAPVFPSAAVVPVPLIDTDGTPGQPVDAPAMQTVTREQPAALLPVWREIAARSPHYRGRRTGFYWPGALAMCVLAGAIAWTVALIVSGLGNRALVQEAQTTAAVALAATPGTPQAPRAQLALQRQIETLEYRQQHGVPWYLRAGLSHNADLLDALWPPYGTVAVRNLQQPVVQALEDQLGQLAQVRADEQQSHDAQQTAYNRLKAYLMLATPARADAAFLKAQLLDVWPAPAGMRPGEWLDTSKQLAGFWSGHLRAHPDWRAGTSMPLVTQMRSTLINQIGLAASDDVLYQSVLDEARGKYADVSLATLLAGADAHGLFTTTQTVPGLFTRAAWEGVIEKAIDDAAKQQHVEGDWVLTDDGPSAQVNATTAQGAIGSAGAVLDAKRDTDDLRQRLRTRYFTDYTAAWSTMLNSFQWIASTNFSGVIDQLTRLTDAQTSPLLAVMKSVQYQGEAGRPSQALTDTLVRKARGLLAGADSGETQPVALNPLDKSFGPLLALVGDVNPPAASSNAGNAPRANAAALAGVSLSRVLTADTTVRLKLRQIQSSPDAQAMARGLAQAVFQGKLSDLSQARDDAALTAASLGAQWAGFGQTMFVQPLDAAWQAVLQPAAASLNDAWRAGVTAPFASTFASRYPFSPTTADASFAEFGRYVRPDTGLINRFIEVELSGVLKRQGDQWVPNELAPQSLQFDPKFLAMLRLIGPMATHLYAQGQAGYRVEMMPLPTPDVTRTELTVDGQQIVYFNQRETWTPLAWPGNGLNGHALLTWQTLNGGLRVASDATGDWAFLRMLEQARVKPLDDTRFELVWHGAAVAADSKAASTVSSTARGDDWTVASGDTKAASAVSSATHGDDTAAPLHYLLRVQAGAGPLDLLKLRGFRMPERIFVTGRAGVISGSPSLPPLPPELQP</sequence>
<keyword evidence="1" id="KW-0812">Transmembrane</keyword>
<dbReference type="Pfam" id="PF06744">
    <property type="entry name" value="IcmF_C"/>
    <property type="match status" value="1"/>
</dbReference>
<feature type="domain" description="IcmF-related" evidence="3">
    <location>
        <begin position="447"/>
        <end position="775"/>
    </location>
</feature>
<feature type="transmembrane region" description="Helical" evidence="1">
    <location>
        <begin position="63"/>
        <end position="89"/>
    </location>
</feature>
<accession>A0A158F760</accession>
<feature type="domain" description="Type VI secretion system component TssM1 helical" evidence="4">
    <location>
        <begin position="934"/>
        <end position="1039"/>
    </location>
</feature>
<dbReference type="Proteomes" id="UP000054717">
    <property type="component" value="Unassembled WGS sequence"/>
</dbReference>
<dbReference type="PANTHER" id="PTHR36153:SF1">
    <property type="entry name" value="TYPE VI SECRETION SYSTEM COMPONENT TSSM1"/>
    <property type="match status" value="1"/>
</dbReference>
<feature type="transmembrane region" description="Helical" evidence="1">
    <location>
        <begin position="387"/>
        <end position="411"/>
    </location>
</feature>
<dbReference type="InterPro" id="IPR048677">
    <property type="entry name" value="TssM1_hel"/>
</dbReference>
<gene>
    <name evidence="5" type="ORF">AWB66_00608</name>
</gene>
<proteinExistence type="predicted"/>
<protein>
    <submittedName>
        <fullName evidence="5">ImcF domain-containing protein</fullName>
    </submittedName>
</protein>
<feature type="domain" description="Type VI secretion system IcmF C-terminal" evidence="2">
    <location>
        <begin position="1045"/>
        <end position="1134"/>
    </location>
</feature>
<organism evidence="5 6">
    <name type="scientific">Caballeronia telluris</name>
    <dbReference type="NCBI Taxonomy" id="326475"/>
    <lineage>
        <taxon>Bacteria</taxon>
        <taxon>Pseudomonadati</taxon>
        <taxon>Pseudomonadota</taxon>
        <taxon>Betaproteobacteria</taxon>
        <taxon>Burkholderiales</taxon>
        <taxon>Burkholderiaceae</taxon>
        <taxon>Caballeronia</taxon>
    </lineage>
</organism>
<reference evidence="5" key="1">
    <citation type="submission" date="2016-01" db="EMBL/GenBank/DDBJ databases">
        <authorList>
            <person name="Peeters Charlotte."/>
        </authorList>
    </citation>
    <scope>NUCLEOTIDE SEQUENCE</scope>
    <source>
        <strain evidence="5">LMG 22936</strain>
    </source>
</reference>
<evidence type="ECO:0000259" key="3">
    <source>
        <dbReference type="Pfam" id="PF06761"/>
    </source>
</evidence>
<dbReference type="InterPro" id="IPR053156">
    <property type="entry name" value="T6SS_TssM-like"/>
</dbReference>
<dbReference type="STRING" id="326475.AWB66_00608"/>
<evidence type="ECO:0000259" key="2">
    <source>
        <dbReference type="Pfam" id="PF06744"/>
    </source>
</evidence>
<dbReference type="InterPro" id="IPR010623">
    <property type="entry name" value="IcmF_C"/>
</dbReference>
<feature type="transmembrane region" description="Helical" evidence="1">
    <location>
        <begin position="25"/>
        <end position="47"/>
    </location>
</feature>
<keyword evidence="1" id="KW-0472">Membrane</keyword>
<dbReference type="EMBL" id="FCNZ02000002">
    <property type="protein sequence ID" value="SAL15718.1"/>
    <property type="molecule type" value="Genomic_DNA"/>
</dbReference>
<dbReference type="InterPro" id="IPR009612">
    <property type="entry name" value="IcmF-rel"/>
</dbReference>